<dbReference type="Proteomes" id="UP001623348">
    <property type="component" value="Unassembled WGS sequence"/>
</dbReference>
<dbReference type="SMART" id="SM00356">
    <property type="entry name" value="ZnF_C3H1"/>
    <property type="match status" value="1"/>
</dbReference>
<feature type="region of interest" description="Disordered" evidence="16">
    <location>
        <begin position="193"/>
        <end position="312"/>
    </location>
</feature>
<feature type="compositionally biased region" description="Basic and acidic residues" evidence="16">
    <location>
        <begin position="220"/>
        <end position="242"/>
    </location>
</feature>
<dbReference type="InterPro" id="IPR017923">
    <property type="entry name" value="TFIIS_N"/>
</dbReference>
<dbReference type="EMBL" id="BAAFJT010000032">
    <property type="protein sequence ID" value="GAB0201501.1"/>
    <property type="molecule type" value="Genomic_DNA"/>
</dbReference>
<evidence type="ECO:0000256" key="1">
    <source>
        <dbReference type="ARBA" id="ARBA00004123"/>
    </source>
</evidence>
<keyword evidence="5" id="KW-0488">Methylation</keyword>
<dbReference type="Pfam" id="PF00642">
    <property type="entry name" value="zf-CCCH"/>
    <property type="match status" value="1"/>
</dbReference>
<evidence type="ECO:0000256" key="9">
    <source>
        <dbReference type="ARBA" id="ARBA00022771"/>
    </source>
</evidence>
<dbReference type="Gene3D" id="1.20.930.10">
    <property type="entry name" value="Conserved domain common to transcription factors TFIIS, elongin A, CRSP70"/>
    <property type="match status" value="1"/>
</dbReference>
<evidence type="ECO:0000256" key="15">
    <source>
        <dbReference type="PROSITE-ProRule" id="PRU00723"/>
    </source>
</evidence>
<dbReference type="SUPFAM" id="SSF90229">
    <property type="entry name" value="CCCH zinc finger"/>
    <property type="match status" value="1"/>
</dbReference>
<keyword evidence="12 14" id="KW-0539">Nucleus</keyword>
<feature type="compositionally biased region" description="Basic and acidic residues" evidence="16">
    <location>
        <begin position="546"/>
        <end position="555"/>
    </location>
</feature>
<feature type="compositionally biased region" description="Basic and acidic residues" evidence="16">
    <location>
        <begin position="200"/>
        <end position="213"/>
    </location>
</feature>
<dbReference type="GO" id="GO:0005634">
    <property type="term" value="C:nucleus"/>
    <property type="evidence" value="ECO:0007669"/>
    <property type="project" value="UniProtKB-SubCell"/>
</dbReference>
<feature type="region of interest" description="Disordered" evidence="16">
    <location>
        <begin position="665"/>
        <end position="843"/>
    </location>
</feature>
<dbReference type="PANTHER" id="PTHR46557">
    <property type="entry name" value="SERINE/THREONINE-PROTEIN PHOSPHATASE 1 REGULATORY SUBUNIT 10-RELATED"/>
    <property type="match status" value="1"/>
</dbReference>
<evidence type="ECO:0000256" key="11">
    <source>
        <dbReference type="ARBA" id="ARBA00022843"/>
    </source>
</evidence>
<dbReference type="InterPro" id="IPR036855">
    <property type="entry name" value="Znf_CCCH_sf"/>
</dbReference>
<feature type="compositionally biased region" description="Low complexity" evidence="16">
    <location>
        <begin position="369"/>
        <end position="390"/>
    </location>
</feature>
<evidence type="ECO:0000256" key="5">
    <source>
        <dbReference type="ARBA" id="ARBA00022481"/>
    </source>
</evidence>
<evidence type="ECO:0000256" key="10">
    <source>
        <dbReference type="ARBA" id="ARBA00022833"/>
    </source>
</evidence>
<comment type="caution">
    <text evidence="19">The sequence shown here is derived from an EMBL/GenBank/DDBJ whole genome shotgun (WGS) entry which is preliminary data.</text>
</comment>
<evidence type="ECO:0000259" key="17">
    <source>
        <dbReference type="PROSITE" id="PS50103"/>
    </source>
</evidence>
<protein>
    <recommendedName>
        <fullName evidence="3">Serine/threonine-protein phosphatase 1 regulatory subunit 10</fullName>
    </recommendedName>
</protein>
<keyword evidence="7" id="KW-0597">Phosphoprotein</keyword>
<feature type="region of interest" description="Disordered" evidence="16">
    <location>
        <begin position="346"/>
        <end position="443"/>
    </location>
</feature>
<dbReference type="InterPro" id="IPR003617">
    <property type="entry name" value="TFIIS/CRSP70_N_sub"/>
</dbReference>
<evidence type="ECO:0000256" key="12">
    <source>
        <dbReference type="ARBA" id="ARBA00023242"/>
    </source>
</evidence>
<evidence type="ECO:0000256" key="13">
    <source>
        <dbReference type="ARBA" id="ARBA00093575"/>
    </source>
</evidence>
<dbReference type="PROSITE" id="PS50103">
    <property type="entry name" value="ZF_C3H1"/>
    <property type="match status" value="1"/>
</dbReference>
<feature type="compositionally biased region" description="Basic and acidic residues" evidence="16">
    <location>
        <begin position="821"/>
        <end position="834"/>
    </location>
</feature>
<keyword evidence="20" id="KW-1185">Reference proteome</keyword>
<dbReference type="PANTHER" id="PTHR46557:SF1">
    <property type="entry name" value="SERINE_THREONINE-PROTEIN PHOSPHATASE 1 REGULATORY SUBUNIT 10"/>
    <property type="match status" value="1"/>
</dbReference>
<evidence type="ECO:0000256" key="2">
    <source>
        <dbReference type="ARBA" id="ARBA00004286"/>
    </source>
</evidence>
<evidence type="ECO:0000256" key="8">
    <source>
        <dbReference type="ARBA" id="ARBA00022723"/>
    </source>
</evidence>
<reference evidence="19 20" key="1">
    <citation type="submission" date="2024-06" db="EMBL/GenBank/DDBJ databases">
        <title>The draft genome of Grus japonensis, version 3.</title>
        <authorList>
            <person name="Nabeshima K."/>
            <person name="Suzuki S."/>
            <person name="Onuma M."/>
        </authorList>
    </citation>
    <scope>NUCLEOTIDE SEQUENCE [LARGE SCALE GENOMIC DNA]</scope>
    <source>
        <strain evidence="19 20">451A</strain>
    </source>
</reference>
<comment type="subunit">
    <text evidence="13">Component of the PNUTS-PP1 complex (also named PTW/PP1 complex), composed of PPP1R10/PNUTS, TOX4, WDR82, and PPP1CA (or PPP1CB or PPP1CC).</text>
</comment>
<feature type="domain" description="TFIIS N-terminal" evidence="18">
    <location>
        <begin position="120"/>
        <end position="194"/>
    </location>
</feature>
<feature type="compositionally biased region" description="Pro residues" evidence="16">
    <location>
        <begin position="718"/>
        <end position="738"/>
    </location>
</feature>
<keyword evidence="4" id="KW-0158">Chromosome</keyword>
<comment type="subcellular location">
    <subcellularLocation>
        <location evidence="2">Chromosome</location>
    </subcellularLocation>
    <subcellularLocation>
        <location evidence="1 14">Nucleus</location>
    </subcellularLocation>
</comment>
<feature type="region of interest" description="Disordered" evidence="16">
    <location>
        <begin position="1"/>
        <end position="22"/>
    </location>
</feature>
<evidence type="ECO:0000256" key="6">
    <source>
        <dbReference type="ARBA" id="ARBA00022499"/>
    </source>
</evidence>
<accession>A0ABC9XVU4</accession>
<gene>
    <name evidence="19" type="ORF">GRJ2_002615700</name>
</gene>
<evidence type="ECO:0000256" key="14">
    <source>
        <dbReference type="PROSITE-ProRule" id="PRU00649"/>
    </source>
</evidence>
<keyword evidence="11" id="KW-0832">Ubl conjugation</keyword>
<keyword evidence="6" id="KW-1017">Isopeptide bond</keyword>
<keyword evidence="9 15" id="KW-0863">Zinc-finger</keyword>
<feature type="compositionally biased region" description="Polar residues" evidence="16">
    <location>
        <begin position="411"/>
        <end position="432"/>
    </location>
</feature>
<feature type="region of interest" description="Disordered" evidence="16">
    <location>
        <begin position="541"/>
        <end position="563"/>
    </location>
</feature>
<evidence type="ECO:0000256" key="4">
    <source>
        <dbReference type="ARBA" id="ARBA00022454"/>
    </source>
</evidence>
<dbReference type="SMART" id="SM00509">
    <property type="entry name" value="TFS2N"/>
    <property type="match status" value="1"/>
</dbReference>
<keyword evidence="10 15" id="KW-0862">Zinc</keyword>
<dbReference type="InterPro" id="IPR000571">
    <property type="entry name" value="Znf_CCCH"/>
</dbReference>
<dbReference type="PROSITE" id="PS51319">
    <property type="entry name" value="TFIIS_N"/>
    <property type="match status" value="1"/>
</dbReference>
<dbReference type="GO" id="GO:0008270">
    <property type="term" value="F:zinc ion binding"/>
    <property type="evidence" value="ECO:0007669"/>
    <property type="project" value="UniProtKB-KW"/>
</dbReference>
<evidence type="ECO:0000313" key="20">
    <source>
        <dbReference type="Proteomes" id="UP001623348"/>
    </source>
</evidence>
<sequence length="878" mass="93453">MRSYGRLNKNCATRPGDNSGRWPRVRRAAAAQARAVGEKNNWIGFSAMGSGPIDPKELLKGLDCFLGRDGEVKSTEGITKIFNLMKDSQKMVSRCIYLNILLQTRAQDILAKFIRIGGYKLLNTWLTSSKASNNVPFLQQILLTLQHLPLTVDHLKQNNTAKLVKQLSKSSDDEELRRLASILVSDWMGVIRSQSSAQPTERDKKKRKEENKTKTPVQEKPQEAKTEAKTEEVAEKKREKPKSLRTTAPSHAKFRSTGLETETPSLAPVKKINSSSTADKYNLKPMPIKRQNISSLPGDVPPAEKKYKPLNTAPNATKEIKVKIIPPQPMEGLGFLDALNSAPIPGIKIKKKKKVLSPTATKPSPFEGKPAPETSSAKPSSPEPTAASEPMETDRPGTPVPAVEVPEPMETCSSETSGDAKATENQSESGQLTKKGRKKKTVSWPEESKLREYFYFELDETERVNVNKIKDFEEAAKREMLKDRHAFETARRLSHDAMEEKVPWIYPKLLDLPAPLVVPGSGSRERFTQAEREKGILQEIFLSKESVPDSPHEPDPESYEPLPPKLIPLDEDCSAEEVAYPEGLEAGAASPSPDPGGAGAKLPPVLANLMGSVGAGKTPQGPAPAAPINMQEILTSIMGGPSTHKAEELMKQPDYSDKIKHLLGNLQAQPPGPSGVPHGLLGPGPMANGFPPGPKAMQHFPPGGPMPGPHGGGGGGPGLPPGPGIPGGPRLLGPPPPQRGGGGGDFWEAPEGGGALRGGPHGGGGGGMRGGGPFHRPRGRSGAEPPYRCRGGGGGGGGGGGRNGGPPNSGGGARGGPPGSHGDHGRGHPGEHPRGHGGGHGGDMSSRAVCRHFMLKGSCRYENNCAFYHPGVNGPPLP</sequence>
<evidence type="ECO:0000256" key="3">
    <source>
        <dbReference type="ARBA" id="ARBA00022330"/>
    </source>
</evidence>
<dbReference type="Pfam" id="PF08711">
    <property type="entry name" value="Med26"/>
    <property type="match status" value="1"/>
</dbReference>
<evidence type="ECO:0000256" key="16">
    <source>
        <dbReference type="SAM" id="MobiDB-lite"/>
    </source>
</evidence>
<keyword evidence="8 15" id="KW-0479">Metal-binding</keyword>
<evidence type="ECO:0000313" key="19">
    <source>
        <dbReference type="EMBL" id="GAB0201501.1"/>
    </source>
</evidence>
<dbReference type="AlphaFoldDB" id="A0ABC9XVU4"/>
<proteinExistence type="predicted"/>
<feature type="compositionally biased region" description="Gly residues" evidence="16">
    <location>
        <begin position="739"/>
        <end position="773"/>
    </location>
</feature>
<dbReference type="CDD" id="cd00183">
    <property type="entry name" value="TFIIS_I"/>
    <property type="match status" value="1"/>
</dbReference>
<feature type="compositionally biased region" description="Low complexity" evidence="16">
    <location>
        <begin position="400"/>
        <end position="410"/>
    </location>
</feature>
<evidence type="ECO:0000256" key="7">
    <source>
        <dbReference type="ARBA" id="ARBA00022553"/>
    </source>
</evidence>
<feature type="compositionally biased region" description="Gly residues" evidence="16">
    <location>
        <begin position="790"/>
        <end position="819"/>
    </location>
</feature>
<feature type="zinc finger region" description="C3H1-type" evidence="15">
    <location>
        <begin position="844"/>
        <end position="872"/>
    </location>
</feature>
<dbReference type="SUPFAM" id="SSF47676">
    <property type="entry name" value="Conserved domain common to transcription factors TFIIS, elongin A, CRSP70"/>
    <property type="match status" value="1"/>
</dbReference>
<organism evidence="19 20">
    <name type="scientific">Grus japonensis</name>
    <name type="common">Japanese crane</name>
    <name type="synonym">Red-crowned crane</name>
    <dbReference type="NCBI Taxonomy" id="30415"/>
    <lineage>
        <taxon>Eukaryota</taxon>
        <taxon>Metazoa</taxon>
        <taxon>Chordata</taxon>
        <taxon>Craniata</taxon>
        <taxon>Vertebrata</taxon>
        <taxon>Euteleostomi</taxon>
        <taxon>Archelosauria</taxon>
        <taxon>Archosauria</taxon>
        <taxon>Dinosauria</taxon>
        <taxon>Saurischia</taxon>
        <taxon>Theropoda</taxon>
        <taxon>Coelurosauria</taxon>
        <taxon>Aves</taxon>
        <taxon>Neognathae</taxon>
        <taxon>Neoaves</taxon>
        <taxon>Gruiformes</taxon>
        <taxon>Gruidae</taxon>
        <taxon>Grus</taxon>
    </lineage>
</organism>
<dbReference type="InterPro" id="IPR035441">
    <property type="entry name" value="TFIIS/LEDGF_dom_sf"/>
</dbReference>
<evidence type="ECO:0000259" key="18">
    <source>
        <dbReference type="PROSITE" id="PS51319"/>
    </source>
</evidence>
<dbReference type="GO" id="GO:0005694">
    <property type="term" value="C:chromosome"/>
    <property type="evidence" value="ECO:0007669"/>
    <property type="project" value="UniProtKB-SubCell"/>
</dbReference>
<name>A0ABC9XVU4_GRUJA</name>
<feature type="domain" description="C3H1-type" evidence="17">
    <location>
        <begin position="844"/>
        <end position="872"/>
    </location>
</feature>